<reference evidence="8" key="1">
    <citation type="submission" date="2015-07" db="EMBL/GenBank/DDBJ databases">
        <authorList>
            <person name="Graham D.E."/>
            <person name="Giannone R.J."/>
            <person name="Gulvik C.A."/>
            <person name="Hettich R.L."/>
            <person name="Klingeman D.M."/>
            <person name="Mahan K.M."/>
            <person name="Parry R.J."/>
            <person name="Spain J.C."/>
        </authorList>
    </citation>
    <scope>NUCLEOTIDE SEQUENCE [LARGE SCALE GENOMIC DNA]</scope>
    <source>
        <strain evidence="8">ATCC 27428</strain>
    </source>
</reference>
<evidence type="ECO:0000313" key="9">
    <source>
        <dbReference type="Proteomes" id="UP000528608"/>
    </source>
</evidence>
<evidence type="ECO:0000259" key="5">
    <source>
        <dbReference type="Pfam" id="PF00850"/>
    </source>
</evidence>
<dbReference type="PRINTS" id="PR01270">
    <property type="entry name" value="HDASUPER"/>
</dbReference>
<evidence type="ECO:0000313" key="8">
    <source>
        <dbReference type="Proteomes" id="UP000235945"/>
    </source>
</evidence>
<name>A0A2N8NRX0_STREU</name>
<reference evidence="7" key="2">
    <citation type="submission" date="2015-07" db="EMBL/GenBank/DDBJ databases">
        <authorList>
            <person name="Noorani M."/>
        </authorList>
    </citation>
    <scope>NUCLEOTIDE SEQUENCE [LARGE SCALE GENOMIC DNA]</scope>
    <source>
        <strain evidence="7">ATCC 27428</strain>
    </source>
</reference>
<dbReference type="Proteomes" id="UP000528608">
    <property type="component" value="Unassembled WGS sequence"/>
</dbReference>
<dbReference type="InterPro" id="IPR023696">
    <property type="entry name" value="Ureohydrolase_dom_sf"/>
</dbReference>
<dbReference type="OrthoDB" id="9808367at2"/>
<accession>A0A2N8NRX0</accession>
<dbReference type="Pfam" id="PF00850">
    <property type="entry name" value="Hist_deacetyl"/>
    <property type="match status" value="1"/>
</dbReference>
<dbReference type="EMBL" id="JACHJF010000033">
    <property type="protein sequence ID" value="MBB5122758.1"/>
    <property type="molecule type" value="Genomic_DNA"/>
</dbReference>
<dbReference type="InterPro" id="IPR003085">
    <property type="entry name" value="AcuC"/>
</dbReference>
<dbReference type="PRINTS" id="PR01272">
    <property type="entry name" value="ACUCPROTEIN"/>
</dbReference>
<dbReference type="RefSeq" id="WP_102920205.1">
    <property type="nucleotide sequence ID" value="NZ_JACHJF010000033.1"/>
</dbReference>
<comment type="pathway">
    <text evidence="1">Ketone degradation; acetoin degradation.</text>
</comment>
<feature type="domain" description="Histone deacetylase" evidence="5">
    <location>
        <begin position="22"/>
        <end position="317"/>
    </location>
</feature>
<evidence type="ECO:0000313" key="6">
    <source>
        <dbReference type="EMBL" id="MBB5122758.1"/>
    </source>
</evidence>
<dbReference type="InterPro" id="IPR023801">
    <property type="entry name" value="His_deacetylse_dom"/>
</dbReference>
<dbReference type="GO" id="GO:0040029">
    <property type="term" value="P:epigenetic regulation of gene expression"/>
    <property type="evidence" value="ECO:0007669"/>
    <property type="project" value="TreeGrafter"/>
</dbReference>
<comment type="caution">
    <text evidence="7">The sequence shown here is derived from an EMBL/GenBank/DDBJ whole genome shotgun (WGS) entry which is preliminary data.</text>
</comment>
<dbReference type="Proteomes" id="UP000235945">
    <property type="component" value="Unassembled WGS sequence"/>
</dbReference>
<evidence type="ECO:0000256" key="2">
    <source>
        <dbReference type="ARBA" id="ARBA00005947"/>
    </source>
</evidence>
<dbReference type="EMBL" id="LGUI01000008">
    <property type="protein sequence ID" value="PNE31517.1"/>
    <property type="molecule type" value="Genomic_DNA"/>
</dbReference>
<proteinExistence type="inferred from homology"/>
<reference evidence="6 9" key="3">
    <citation type="submission" date="2020-08" db="EMBL/GenBank/DDBJ databases">
        <title>Genomic Encyclopedia of Type Strains, Phase III (KMG-III): the genomes of soil and plant-associated and newly described type strains.</title>
        <authorList>
            <person name="Whitman W."/>
        </authorList>
    </citation>
    <scope>NUCLEOTIDE SEQUENCE [LARGE SCALE GENOMIC DNA]</scope>
    <source>
        <strain evidence="6 9">CECT 3259</strain>
    </source>
</reference>
<organism evidence="7 8">
    <name type="scientific">Streptomyces eurocidicus</name>
    <name type="common">Streptoverticillium eurocidicus</name>
    <dbReference type="NCBI Taxonomy" id="66423"/>
    <lineage>
        <taxon>Bacteria</taxon>
        <taxon>Bacillati</taxon>
        <taxon>Actinomycetota</taxon>
        <taxon>Actinomycetes</taxon>
        <taxon>Kitasatosporales</taxon>
        <taxon>Streptomycetaceae</taxon>
        <taxon>Streptomyces</taxon>
    </lineage>
</organism>
<evidence type="ECO:0000313" key="7">
    <source>
        <dbReference type="EMBL" id="PNE31517.1"/>
    </source>
</evidence>
<dbReference type="PANTHER" id="PTHR10625">
    <property type="entry name" value="HISTONE DEACETYLASE HDAC1-RELATED"/>
    <property type="match status" value="1"/>
</dbReference>
<dbReference type="GO" id="GO:0004407">
    <property type="term" value="F:histone deacetylase activity"/>
    <property type="evidence" value="ECO:0007669"/>
    <property type="project" value="TreeGrafter"/>
</dbReference>
<dbReference type="CDD" id="cd09994">
    <property type="entry name" value="HDAC_AcuC_like"/>
    <property type="match status" value="1"/>
</dbReference>
<gene>
    <name evidence="7" type="ORF">AF335_21755</name>
    <name evidence="6" type="ORF">FHS36_006232</name>
</gene>
<dbReference type="AlphaFoldDB" id="A0A2N8NRX0"/>
<dbReference type="GO" id="GO:0045150">
    <property type="term" value="P:acetoin catabolic process"/>
    <property type="evidence" value="ECO:0007669"/>
    <property type="project" value="UniProtKB-UniPathway"/>
</dbReference>
<keyword evidence="8" id="KW-1185">Reference proteome</keyword>
<comment type="similarity">
    <text evidence="2">Belongs to the histone deacetylase family.</text>
</comment>
<dbReference type="SUPFAM" id="SSF52768">
    <property type="entry name" value="Arginase/deacetylase"/>
    <property type="match status" value="1"/>
</dbReference>
<dbReference type="PANTHER" id="PTHR10625:SF10">
    <property type="entry name" value="HISTONE DEACETYLASE HDAC1"/>
    <property type="match status" value="1"/>
</dbReference>
<evidence type="ECO:0000256" key="1">
    <source>
        <dbReference type="ARBA" id="ARBA00005101"/>
    </source>
</evidence>
<dbReference type="Gene3D" id="3.40.800.20">
    <property type="entry name" value="Histone deacetylase domain"/>
    <property type="match status" value="1"/>
</dbReference>
<sequence>MSGRAQLMWDEAVTGYDFGPGHPMDPVRLALTMRLVEAFELDRALRVTAARPAGESTLRLVHRADYIAAVRAASAHPEAADGSYGLGTEDVPAFAGMHDAAALIAGQSVGAAEAVWRGEALHAVNFAGGLHHAMPGGASGFCVYNDAALAVARLLELGAERVVYVDVDVHHGDGVQAAFWEDPRVLTISLHEHPRTLFPQTGWPEETGAPGAEGSAVNVALPAGTGDAGWLRAFHAVVPELVAAFRPQVLVTQHGADTHFEDPLAHLAVSVDAQRLVAEACHALAHEHTGGRWVALGGGGYAVVDVVPRSWTHLVAVAAGRPLPPGSAVPEEWRAEVFRRTRQLGPLRMTDGRTLEWRDFDDHGYDPADRLDQAILAARRAVFPAHGLLP</sequence>
<evidence type="ECO:0000256" key="3">
    <source>
        <dbReference type="ARBA" id="ARBA00020218"/>
    </source>
</evidence>
<dbReference type="InterPro" id="IPR000286">
    <property type="entry name" value="HDACs"/>
</dbReference>
<protein>
    <recommendedName>
        <fullName evidence="3">Acetoin utilization protein AcuC</fullName>
    </recommendedName>
</protein>
<dbReference type="UniPathway" id="UPA00040"/>
<evidence type="ECO:0000256" key="4">
    <source>
        <dbReference type="ARBA" id="ARBA00022627"/>
    </source>
</evidence>
<dbReference type="InterPro" id="IPR037138">
    <property type="entry name" value="His_deacetylse_dom_sf"/>
</dbReference>
<keyword evidence="4" id="KW-0006">Acetoin catabolism</keyword>